<gene>
    <name evidence="2" type="ORF">CWS31_011270</name>
</gene>
<evidence type="ECO:0000259" key="1">
    <source>
        <dbReference type="PROSITE" id="PS50405"/>
    </source>
</evidence>
<dbReference type="PIRSF" id="PIRSF015753">
    <property type="entry name" value="GST"/>
    <property type="match status" value="1"/>
</dbReference>
<dbReference type="SFLD" id="SFLDS00019">
    <property type="entry name" value="Glutathione_Transferase_(cytos"/>
    <property type="match status" value="1"/>
</dbReference>
<dbReference type="EMBL" id="PJAI02000012">
    <property type="protein sequence ID" value="TYK65233.1"/>
    <property type="molecule type" value="Genomic_DNA"/>
</dbReference>
<dbReference type="RefSeq" id="WP_101345669.1">
    <property type="nucleotide sequence ID" value="NZ_PJAI02000012.1"/>
</dbReference>
<comment type="caution">
    <text evidence="2">The sequence shown here is derived from an EMBL/GenBank/DDBJ whole genome shotgun (WGS) entry which is preliminary data.</text>
</comment>
<organism evidence="2 3">
    <name type="scientific">Colwellia echini</name>
    <dbReference type="NCBI Taxonomy" id="1982103"/>
    <lineage>
        <taxon>Bacteria</taxon>
        <taxon>Pseudomonadati</taxon>
        <taxon>Pseudomonadota</taxon>
        <taxon>Gammaproteobacteria</taxon>
        <taxon>Alteromonadales</taxon>
        <taxon>Colwelliaceae</taxon>
        <taxon>Colwellia</taxon>
    </lineage>
</organism>
<dbReference type="SFLD" id="SFLDG01148">
    <property type="entry name" value="Xi_(cytGST)"/>
    <property type="match status" value="1"/>
</dbReference>
<accession>A0ABY3MVK6</accession>
<dbReference type="SFLD" id="SFLDG01206">
    <property type="entry name" value="Xi.1"/>
    <property type="match status" value="1"/>
</dbReference>
<dbReference type="PROSITE" id="PS50405">
    <property type="entry name" value="GST_CTER"/>
    <property type="match status" value="1"/>
</dbReference>
<dbReference type="Pfam" id="PF13409">
    <property type="entry name" value="GST_N_2"/>
    <property type="match status" value="1"/>
</dbReference>
<dbReference type="SUPFAM" id="SSF52833">
    <property type="entry name" value="Thioredoxin-like"/>
    <property type="match status" value="1"/>
</dbReference>
<keyword evidence="3" id="KW-1185">Reference proteome</keyword>
<proteinExistence type="predicted"/>
<protein>
    <submittedName>
        <fullName evidence="2">Glutathione S-transferase family protein</fullName>
    </submittedName>
</protein>
<dbReference type="Proteomes" id="UP000815846">
    <property type="component" value="Unassembled WGS sequence"/>
</dbReference>
<evidence type="ECO:0000313" key="2">
    <source>
        <dbReference type="EMBL" id="TYK65233.1"/>
    </source>
</evidence>
<dbReference type="SUPFAM" id="SSF47616">
    <property type="entry name" value="GST C-terminal domain-like"/>
    <property type="match status" value="1"/>
</dbReference>
<dbReference type="InterPro" id="IPR040079">
    <property type="entry name" value="Glutathione_S-Trfase"/>
</dbReference>
<dbReference type="Gene3D" id="3.40.30.10">
    <property type="entry name" value="Glutaredoxin"/>
    <property type="match status" value="1"/>
</dbReference>
<evidence type="ECO:0000313" key="3">
    <source>
        <dbReference type="Proteomes" id="UP000815846"/>
    </source>
</evidence>
<dbReference type="InterPro" id="IPR047047">
    <property type="entry name" value="GST_Omega-like_C"/>
</dbReference>
<dbReference type="InterPro" id="IPR010987">
    <property type="entry name" value="Glutathione-S-Trfase_C-like"/>
</dbReference>
<dbReference type="Gene3D" id="1.20.1050.10">
    <property type="match status" value="1"/>
</dbReference>
<dbReference type="Pfam" id="PF13410">
    <property type="entry name" value="GST_C_2"/>
    <property type="match status" value="1"/>
</dbReference>
<dbReference type="InterPro" id="IPR004045">
    <property type="entry name" value="Glutathione_S-Trfase_N"/>
</dbReference>
<sequence>MTSVKNSWNSSIKNGEYQRKESQFRNWITSDGSAGISGRDGFKAEAGRYHLYVSLACPWAHRTLVFRQLKGLEDLITVSVVHPDMHDKGWSFHHDEESAKRYGTTGDDLYNDAVNTDLAQESYISEKYLAQDPDYSGVNSVPILWDKKNKVIVNNESSEIIRMFNSAFNDITGNTRDFYPESLREKIDIENEFIYHNINNGVYKTGFATTQEAYDNNVSKLFSALDLLDDKLSKQRYLTGNEITEADWRLWVTLVRFDSVYHTHFKCNLKLIEQYHNIYHYMVELYQLPNIAKTVNEAHIKRHYYASHLRLNPYGIVPISHQQDWTVPHNRDKQFS</sequence>
<reference evidence="2 3" key="1">
    <citation type="submission" date="2019-08" db="EMBL/GenBank/DDBJ databases">
        <title>Microbe sample from Colwellia echini.</title>
        <authorList>
            <person name="Christiansen L."/>
            <person name="Pathiraja D."/>
            <person name="Schultz-Johansen M."/>
            <person name="Choi I.-G."/>
            <person name="Stougaard P."/>
        </authorList>
    </citation>
    <scope>NUCLEOTIDE SEQUENCE [LARGE SCALE GENOMIC DNA]</scope>
    <source>
        <strain evidence="2 3">A3</strain>
    </source>
</reference>
<dbReference type="InterPro" id="IPR036249">
    <property type="entry name" value="Thioredoxin-like_sf"/>
</dbReference>
<dbReference type="InterPro" id="IPR016639">
    <property type="entry name" value="GST_Omega/GSH"/>
</dbReference>
<dbReference type="InterPro" id="IPR036282">
    <property type="entry name" value="Glutathione-S-Trfase_C_sf"/>
</dbReference>
<dbReference type="CDD" id="cd03190">
    <property type="entry name" value="GST_C_Omega_like"/>
    <property type="match status" value="1"/>
</dbReference>
<dbReference type="PANTHER" id="PTHR32419">
    <property type="entry name" value="GLUTATHIONYL-HYDROQUINONE REDUCTASE"/>
    <property type="match status" value="1"/>
</dbReference>
<feature type="domain" description="GST C-terminal" evidence="1">
    <location>
        <begin position="180"/>
        <end position="307"/>
    </location>
</feature>
<dbReference type="PANTHER" id="PTHR32419:SF6">
    <property type="entry name" value="GLUTATHIONE S-TRANSFERASE OMEGA-LIKE 1-RELATED"/>
    <property type="match status" value="1"/>
</dbReference>
<name>A0ABY3MVK6_9GAMM</name>